<reference evidence="3" key="1">
    <citation type="journal article" date="2019" name="Int. J. Syst. Evol. Microbiol.">
        <title>The Global Catalogue of Microorganisms (GCM) 10K type strain sequencing project: providing services to taxonomists for standard genome sequencing and annotation.</title>
        <authorList>
            <consortium name="The Broad Institute Genomics Platform"/>
            <consortium name="The Broad Institute Genome Sequencing Center for Infectious Disease"/>
            <person name="Wu L."/>
            <person name="Ma J."/>
        </authorList>
    </citation>
    <scope>NUCLEOTIDE SEQUENCE [LARGE SCALE GENOMIC DNA]</scope>
    <source>
        <strain evidence="3">JCM 17841</strain>
    </source>
</reference>
<feature type="region of interest" description="Disordered" evidence="1">
    <location>
        <begin position="70"/>
        <end position="153"/>
    </location>
</feature>
<dbReference type="RefSeq" id="WP_208132545.1">
    <property type="nucleotide sequence ID" value="NZ_BAABGQ010000004.1"/>
</dbReference>
<sequence length="153" mass="15895">MDDLFKKFINTGVGFLSQGNKAVQTAIEKLVKESKLSEQEGKKIMDDLLKSGETKRTDLEKQFKNLTEDLKSRVGLKSEGKPAAPAAASKAKPAAKKAATSATAQATGATKKAADKVSAAATKAQRSASAKAGAPKKATVQSADDSGEALDTK</sequence>
<feature type="compositionally biased region" description="Low complexity" evidence="1">
    <location>
        <begin position="81"/>
        <end position="138"/>
    </location>
</feature>
<dbReference type="EMBL" id="BAABGQ010000004">
    <property type="protein sequence ID" value="GAA4495178.1"/>
    <property type="molecule type" value="Genomic_DNA"/>
</dbReference>
<evidence type="ECO:0000256" key="1">
    <source>
        <dbReference type="SAM" id="MobiDB-lite"/>
    </source>
</evidence>
<organism evidence="2 3">
    <name type="scientific">Hymenobacter ginsengisoli</name>
    <dbReference type="NCBI Taxonomy" id="1051626"/>
    <lineage>
        <taxon>Bacteria</taxon>
        <taxon>Pseudomonadati</taxon>
        <taxon>Bacteroidota</taxon>
        <taxon>Cytophagia</taxon>
        <taxon>Cytophagales</taxon>
        <taxon>Hymenobacteraceae</taxon>
        <taxon>Hymenobacter</taxon>
    </lineage>
</organism>
<keyword evidence="3" id="KW-1185">Reference proteome</keyword>
<accession>A0ABP8Q2H1</accession>
<comment type="caution">
    <text evidence="2">The sequence shown here is derived from an EMBL/GenBank/DDBJ whole genome shotgun (WGS) entry which is preliminary data.</text>
</comment>
<name>A0ABP8Q2H1_9BACT</name>
<evidence type="ECO:0000313" key="2">
    <source>
        <dbReference type="EMBL" id="GAA4495178.1"/>
    </source>
</evidence>
<evidence type="ECO:0000313" key="3">
    <source>
        <dbReference type="Proteomes" id="UP001501243"/>
    </source>
</evidence>
<proteinExistence type="predicted"/>
<dbReference type="Proteomes" id="UP001501243">
    <property type="component" value="Unassembled WGS sequence"/>
</dbReference>
<gene>
    <name evidence="2" type="ORF">GCM10023172_06460</name>
</gene>
<evidence type="ECO:0008006" key="4">
    <source>
        <dbReference type="Google" id="ProtNLM"/>
    </source>
</evidence>
<feature type="compositionally biased region" description="Basic and acidic residues" evidence="1">
    <location>
        <begin position="70"/>
        <end position="80"/>
    </location>
</feature>
<protein>
    <recommendedName>
        <fullName evidence="4">Polyhydroxyalkanoate synthesis regulator</fullName>
    </recommendedName>
</protein>